<organism evidence="2 3">
    <name type="scientific">Alkalihalobacillus alcalophilus ATCC 27647 = CGMCC 1.3604</name>
    <dbReference type="NCBI Taxonomy" id="1218173"/>
    <lineage>
        <taxon>Bacteria</taxon>
        <taxon>Bacillati</taxon>
        <taxon>Bacillota</taxon>
        <taxon>Bacilli</taxon>
        <taxon>Bacillales</taxon>
        <taxon>Bacillaceae</taxon>
        <taxon>Alkalihalobacillus</taxon>
    </lineage>
</organism>
<dbReference type="Proteomes" id="UP000297014">
    <property type="component" value="Unassembled WGS sequence"/>
</dbReference>
<name>A0A4S4K892_ALKAL</name>
<dbReference type="AlphaFoldDB" id="A0A4S4K892"/>
<evidence type="ECO:0000256" key="1">
    <source>
        <dbReference type="SAM" id="MobiDB-lite"/>
    </source>
</evidence>
<feature type="compositionally biased region" description="Basic residues" evidence="1">
    <location>
        <begin position="1"/>
        <end position="10"/>
    </location>
</feature>
<gene>
    <name evidence="2" type="ORF">AJ85_05005</name>
</gene>
<protein>
    <submittedName>
        <fullName evidence="2">Uncharacterized protein</fullName>
    </submittedName>
</protein>
<feature type="compositionally biased region" description="Basic and acidic residues" evidence="1">
    <location>
        <begin position="11"/>
        <end position="22"/>
    </location>
</feature>
<comment type="caution">
    <text evidence="2">The sequence shown here is derived from an EMBL/GenBank/DDBJ whole genome shotgun (WGS) entry which is preliminary data.</text>
</comment>
<sequence length="93" mass="11320">MAKSKAKKQREKLMREGRRNPENGRSPYVELSLFTRKTKTKKDKLYQRKHKNHFSNEEKSGSFYFIVFRQKTPSSIVRRAKPNDRWEMNVGWW</sequence>
<feature type="region of interest" description="Disordered" evidence="1">
    <location>
        <begin position="1"/>
        <end position="28"/>
    </location>
</feature>
<reference evidence="2 3" key="1">
    <citation type="submission" date="2014-01" db="EMBL/GenBank/DDBJ databases">
        <title>Draft genome sequencing of Bacillus alcalophilus CGMCC 1.3604.</title>
        <authorList>
            <person name="Yang J."/>
            <person name="Diao L."/>
            <person name="Yang S."/>
        </authorList>
    </citation>
    <scope>NUCLEOTIDE SEQUENCE [LARGE SCALE GENOMIC DNA]</scope>
    <source>
        <strain evidence="2 3">CGMCC 1.3604</strain>
    </source>
</reference>
<dbReference type="OrthoDB" id="2365803at2"/>
<dbReference type="EMBL" id="JALP01000002">
    <property type="protein sequence ID" value="THG92419.1"/>
    <property type="molecule type" value="Genomic_DNA"/>
</dbReference>
<accession>A0A4S4K892</accession>
<evidence type="ECO:0000313" key="3">
    <source>
        <dbReference type="Proteomes" id="UP000297014"/>
    </source>
</evidence>
<evidence type="ECO:0000313" key="2">
    <source>
        <dbReference type="EMBL" id="THG92419.1"/>
    </source>
</evidence>
<proteinExistence type="predicted"/>